<evidence type="ECO:0000313" key="2">
    <source>
        <dbReference type="EMBL" id="THF79609.1"/>
    </source>
</evidence>
<dbReference type="OrthoDB" id="9815009at2"/>
<sequence>MKLGQLVAIIYKLISHRVFSAARLTEKFQVSPRTIYRAIDAICAASFQPWQRLDHTPTIRPRFDDDGFMFCMARHHIFTSISRSGVRCKPILQGPCTLFISSIVSS</sequence>
<dbReference type="Gene3D" id="1.10.10.10">
    <property type="entry name" value="Winged helix-like DNA-binding domain superfamily/Winged helix DNA-binding domain"/>
    <property type="match status" value="1"/>
</dbReference>
<name>A0A4S4C225_9BACL</name>
<reference evidence="2 3" key="1">
    <citation type="submission" date="2019-04" db="EMBL/GenBank/DDBJ databases">
        <title>Cohnella sp. nov. isolated from preserved vegetables.</title>
        <authorList>
            <person name="Lin S.-Y."/>
            <person name="Hung M.-H."/>
            <person name="Young C.-C."/>
        </authorList>
    </citation>
    <scope>NUCLEOTIDE SEQUENCE [LARGE SCALE GENOMIC DNA]</scope>
    <source>
        <strain evidence="2 3">CC-MHH1044</strain>
    </source>
</reference>
<dbReference type="Pfam" id="PF08279">
    <property type="entry name" value="HTH_11"/>
    <property type="match status" value="1"/>
</dbReference>
<dbReference type="AlphaFoldDB" id="A0A4S4C225"/>
<evidence type="ECO:0000313" key="3">
    <source>
        <dbReference type="Proteomes" id="UP000310636"/>
    </source>
</evidence>
<proteinExistence type="predicted"/>
<dbReference type="InterPro" id="IPR013196">
    <property type="entry name" value="HTH_11"/>
</dbReference>
<dbReference type="Proteomes" id="UP000310636">
    <property type="component" value="Unassembled WGS sequence"/>
</dbReference>
<comment type="caution">
    <text evidence="2">The sequence shown here is derived from an EMBL/GenBank/DDBJ whole genome shotgun (WGS) entry which is preliminary data.</text>
</comment>
<organism evidence="2 3">
    <name type="scientific">Cohnella fermenti</name>
    <dbReference type="NCBI Taxonomy" id="2565925"/>
    <lineage>
        <taxon>Bacteria</taxon>
        <taxon>Bacillati</taxon>
        <taxon>Bacillota</taxon>
        <taxon>Bacilli</taxon>
        <taxon>Bacillales</taxon>
        <taxon>Paenibacillaceae</taxon>
        <taxon>Cohnella</taxon>
    </lineage>
</organism>
<dbReference type="RefSeq" id="WP_136370145.1">
    <property type="nucleotide sequence ID" value="NZ_SSOB01000013.1"/>
</dbReference>
<protein>
    <submittedName>
        <fullName evidence="2">HTH domain-containing protein</fullName>
    </submittedName>
</protein>
<dbReference type="EMBL" id="SSOB01000013">
    <property type="protein sequence ID" value="THF79609.1"/>
    <property type="molecule type" value="Genomic_DNA"/>
</dbReference>
<gene>
    <name evidence="2" type="ORF">E6C55_12485</name>
</gene>
<evidence type="ECO:0000259" key="1">
    <source>
        <dbReference type="Pfam" id="PF08279"/>
    </source>
</evidence>
<feature type="domain" description="Helix-turn-helix type 11" evidence="1">
    <location>
        <begin position="9"/>
        <end position="45"/>
    </location>
</feature>
<dbReference type="InterPro" id="IPR036388">
    <property type="entry name" value="WH-like_DNA-bd_sf"/>
</dbReference>
<keyword evidence="3" id="KW-1185">Reference proteome</keyword>
<accession>A0A4S4C225</accession>